<dbReference type="AlphaFoldDB" id="A0ABC9C446"/>
<organism evidence="3 4">
    <name type="scientific">Urochloa decumbens</name>
    <dbReference type="NCBI Taxonomy" id="240449"/>
    <lineage>
        <taxon>Eukaryota</taxon>
        <taxon>Viridiplantae</taxon>
        <taxon>Streptophyta</taxon>
        <taxon>Embryophyta</taxon>
        <taxon>Tracheophyta</taxon>
        <taxon>Spermatophyta</taxon>
        <taxon>Magnoliopsida</taxon>
        <taxon>Liliopsida</taxon>
        <taxon>Poales</taxon>
        <taxon>Poaceae</taxon>
        <taxon>PACMAD clade</taxon>
        <taxon>Panicoideae</taxon>
        <taxon>Panicodae</taxon>
        <taxon>Paniceae</taxon>
        <taxon>Melinidinae</taxon>
        <taxon>Urochloa</taxon>
    </lineage>
</organism>
<dbReference type="EMBL" id="OZ075139">
    <property type="protein sequence ID" value="CAL5014565.1"/>
    <property type="molecule type" value="Genomic_DNA"/>
</dbReference>
<feature type="domain" description="4Fe-4S ferredoxin-type" evidence="2">
    <location>
        <begin position="83"/>
        <end position="115"/>
    </location>
</feature>
<accession>A0ABC9C446</accession>
<dbReference type="InterPro" id="IPR017896">
    <property type="entry name" value="4Fe4S_Fe-S-bd"/>
</dbReference>
<dbReference type="PROSITE" id="PS51257">
    <property type="entry name" value="PROKAR_LIPOPROTEIN"/>
    <property type="match status" value="1"/>
</dbReference>
<feature type="chain" id="PRO_5044896317" description="4Fe-4S ferredoxin-type domain-containing protein" evidence="1">
    <location>
        <begin position="28"/>
        <end position="126"/>
    </location>
</feature>
<dbReference type="Proteomes" id="UP001497457">
    <property type="component" value="Chromosome 29rd"/>
</dbReference>
<protein>
    <recommendedName>
        <fullName evidence="2">4Fe-4S ferredoxin-type domain-containing protein</fullName>
    </recommendedName>
</protein>
<dbReference type="PROSITE" id="PS51379">
    <property type="entry name" value="4FE4S_FER_2"/>
    <property type="match status" value="1"/>
</dbReference>
<feature type="signal peptide" evidence="1">
    <location>
        <begin position="1"/>
        <end position="27"/>
    </location>
</feature>
<evidence type="ECO:0000256" key="1">
    <source>
        <dbReference type="SAM" id="SignalP"/>
    </source>
</evidence>
<reference evidence="3" key="1">
    <citation type="submission" date="2024-10" db="EMBL/GenBank/DDBJ databases">
        <authorList>
            <person name="Ryan C."/>
        </authorList>
    </citation>
    <scope>NUCLEOTIDE SEQUENCE [LARGE SCALE GENOMIC DNA]</scope>
</reference>
<gene>
    <name evidence="3" type="ORF">URODEC1_LOCUS72044</name>
</gene>
<sequence>MGDTCRMNVMMMFLLVLFGCFLASAHCRVHRPVLREVESTRRNYTLADGLNESGGNSSNVVTVFCVKESCPQGTCYCCNTNQPKPCFDSWDTCMANCRTCAPRCPSMQQLPSDAQVVRSPSIDNAA</sequence>
<keyword evidence="4" id="KW-1185">Reference proteome</keyword>
<proteinExistence type="predicted"/>
<evidence type="ECO:0000259" key="2">
    <source>
        <dbReference type="PROSITE" id="PS51379"/>
    </source>
</evidence>
<name>A0ABC9C446_9POAL</name>
<evidence type="ECO:0000313" key="4">
    <source>
        <dbReference type="Proteomes" id="UP001497457"/>
    </source>
</evidence>
<keyword evidence="1" id="KW-0732">Signal</keyword>
<evidence type="ECO:0000313" key="3">
    <source>
        <dbReference type="EMBL" id="CAL5014565.1"/>
    </source>
</evidence>